<dbReference type="PANTHER" id="PTHR43342">
    <property type="entry name" value="NADH-QUINONE OXIDOREDUCTASE, E SUBUNIT"/>
    <property type="match status" value="1"/>
</dbReference>
<dbReference type="Gene3D" id="1.10.10.1590">
    <property type="entry name" value="NADH-quinone oxidoreductase subunit E"/>
    <property type="match status" value="1"/>
</dbReference>
<dbReference type="NCBIfam" id="NF005747">
    <property type="entry name" value="PRK07571.1"/>
    <property type="match status" value="1"/>
</dbReference>
<protein>
    <submittedName>
        <fullName evidence="8">NAD(P)H-dependent oxidoreductase subunit E</fullName>
    </submittedName>
</protein>
<proteinExistence type="inferred from homology"/>
<keyword evidence="4 7" id="KW-0408">Iron</keyword>
<comment type="caution">
    <text evidence="8">The sequence shown here is derived from an EMBL/GenBank/DDBJ whole genome shotgun (WGS) entry which is preliminary data.</text>
</comment>
<dbReference type="GO" id="GO:0051537">
    <property type="term" value="F:2 iron, 2 sulfur cluster binding"/>
    <property type="evidence" value="ECO:0007669"/>
    <property type="project" value="UniProtKB-KW"/>
</dbReference>
<feature type="binding site" evidence="7">
    <location>
        <position position="138"/>
    </location>
    <ligand>
        <name>[2Fe-2S] cluster</name>
        <dbReference type="ChEBI" id="CHEBI:190135"/>
    </ligand>
</feature>
<dbReference type="Gene3D" id="3.40.30.10">
    <property type="entry name" value="Glutaredoxin"/>
    <property type="match status" value="1"/>
</dbReference>
<dbReference type="STRING" id="1920490.GCA_001895925_03894"/>
<dbReference type="EMBL" id="PVWG01000008">
    <property type="protein sequence ID" value="PSB19857.1"/>
    <property type="molecule type" value="Genomic_DNA"/>
</dbReference>
<sequence>MTTRQQIRSTKGVSLKHPSGDKRFQILDATMKRHQYQQDALIEILHKAQELFGYLENDLLLYVAHSLKLPPSRVYGVATFYHLFSLAPKGIHRCVVCTGTACYVKGAAALLAAVEQSAQIHAGETTADNQLSLSIARCLGACGIAPAVVFDGTVCGHQTPELVGDRLKEYLGKEQ</sequence>
<keyword evidence="9" id="KW-1185">Reference proteome</keyword>
<feature type="binding site" evidence="7">
    <location>
        <position position="142"/>
    </location>
    <ligand>
        <name>[2Fe-2S] cluster</name>
        <dbReference type="ChEBI" id="CHEBI:190135"/>
    </ligand>
</feature>
<name>A0A2T1DHB2_9CYAN</name>
<dbReference type="RefSeq" id="WP_073070987.1">
    <property type="nucleotide sequence ID" value="NZ_MPPI01000010.1"/>
</dbReference>
<dbReference type="InterPro" id="IPR036249">
    <property type="entry name" value="Thioredoxin-like_sf"/>
</dbReference>
<gene>
    <name evidence="8" type="ORF">C7B65_09270</name>
</gene>
<evidence type="ECO:0000256" key="2">
    <source>
        <dbReference type="ARBA" id="ARBA00022714"/>
    </source>
</evidence>
<comment type="cofactor">
    <cofactor evidence="6">
        <name>[2Fe-2S] cluster</name>
        <dbReference type="ChEBI" id="CHEBI:190135"/>
    </cofactor>
</comment>
<dbReference type="PROSITE" id="PS01099">
    <property type="entry name" value="COMPLEX1_24K"/>
    <property type="match status" value="1"/>
</dbReference>
<organism evidence="8 9">
    <name type="scientific">Phormidesmis priestleyi ULC007</name>
    <dbReference type="NCBI Taxonomy" id="1920490"/>
    <lineage>
        <taxon>Bacteria</taxon>
        <taxon>Bacillati</taxon>
        <taxon>Cyanobacteriota</taxon>
        <taxon>Cyanophyceae</taxon>
        <taxon>Leptolyngbyales</taxon>
        <taxon>Leptolyngbyaceae</taxon>
        <taxon>Phormidesmis</taxon>
    </lineage>
</organism>
<evidence type="ECO:0000256" key="5">
    <source>
        <dbReference type="ARBA" id="ARBA00023014"/>
    </source>
</evidence>
<evidence type="ECO:0000256" key="3">
    <source>
        <dbReference type="ARBA" id="ARBA00022723"/>
    </source>
</evidence>
<dbReference type="Proteomes" id="UP000238634">
    <property type="component" value="Unassembled WGS sequence"/>
</dbReference>
<evidence type="ECO:0000313" key="8">
    <source>
        <dbReference type="EMBL" id="PSB19857.1"/>
    </source>
</evidence>
<dbReference type="Pfam" id="PF01257">
    <property type="entry name" value="2Fe-2S_thioredx"/>
    <property type="match status" value="1"/>
</dbReference>
<dbReference type="InterPro" id="IPR002023">
    <property type="entry name" value="NuoE-like"/>
</dbReference>
<evidence type="ECO:0000256" key="7">
    <source>
        <dbReference type="PIRSR" id="PIRSR000216-1"/>
    </source>
</evidence>
<dbReference type="InterPro" id="IPR041921">
    <property type="entry name" value="NuoE_N"/>
</dbReference>
<keyword evidence="5 7" id="KW-0411">Iron-sulfur</keyword>
<dbReference type="PIRSF" id="PIRSF000216">
    <property type="entry name" value="NADH_DH_24kDa"/>
    <property type="match status" value="1"/>
</dbReference>
<dbReference type="SUPFAM" id="SSF52833">
    <property type="entry name" value="Thioredoxin-like"/>
    <property type="match status" value="1"/>
</dbReference>
<keyword evidence="3 7" id="KW-0479">Metal-binding</keyword>
<reference evidence="8 9" key="2">
    <citation type="submission" date="2018-03" db="EMBL/GenBank/DDBJ databases">
        <title>The ancient ancestry and fast evolution of plastids.</title>
        <authorList>
            <person name="Moore K.R."/>
            <person name="Magnabosco C."/>
            <person name="Momper L."/>
            <person name="Gold D.A."/>
            <person name="Bosak T."/>
            <person name="Fournier G.P."/>
        </authorList>
    </citation>
    <scope>NUCLEOTIDE SEQUENCE [LARGE SCALE GENOMIC DNA]</scope>
    <source>
        <strain evidence="8 9">ULC007</strain>
    </source>
</reference>
<dbReference type="GO" id="GO:0016491">
    <property type="term" value="F:oxidoreductase activity"/>
    <property type="evidence" value="ECO:0007669"/>
    <property type="project" value="InterPro"/>
</dbReference>
<reference evidence="8 9" key="1">
    <citation type="submission" date="2018-02" db="EMBL/GenBank/DDBJ databases">
        <authorList>
            <person name="Cohen D.B."/>
            <person name="Kent A.D."/>
        </authorList>
    </citation>
    <scope>NUCLEOTIDE SEQUENCE [LARGE SCALE GENOMIC DNA]</scope>
    <source>
        <strain evidence="8 9">ULC007</strain>
    </source>
</reference>
<evidence type="ECO:0000256" key="1">
    <source>
        <dbReference type="ARBA" id="ARBA00010643"/>
    </source>
</evidence>
<accession>A0A2T1DHB2</accession>
<dbReference type="AlphaFoldDB" id="A0A2T1DHB2"/>
<dbReference type="CDD" id="cd03064">
    <property type="entry name" value="TRX_Fd_NuoE"/>
    <property type="match status" value="1"/>
</dbReference>
<evidence type="ECO:0000256" key="4">
    <source>
        <dbReference type="ARBA" id="ARBA00023004"/>
    </source>
</evidence>
<comment type="similarity">
    <text evidence="1">Belongs to the complex I 24 kDa subunit family.</text>
</comment>
<feature type="binding site" evidence="7">
    <location>
        <position position="97"/>
    </location>
    <ligand>
        <name>[2Fe-2S] cluster</name>
        <dbReference type="ChEBI" id="CHEBI:190135"/>
    </ligand>
</feature>
<dbReference type="PANTHER" id="PTHR43342:SF2">
    <property type="entry name" value="POTENTIAL NAD-REDUCING HYDROGENASE SUBUNIT"/>
    <property type="match status" value="1"/>
</dbReference>
<feature type="binding site" evidence="7">
    <location>
        <position position="102"/>
    </location>
    <ligand>
        <name>[2Fe-2S] cluster</name>
        <dbReference type="ChEBI" id="CHEBI:190135"/>
    </ligand>
</feature>
<comment type="cofactor">
    <cofactor evidence="7">
        <name>[2Fe-2S] cluster</name>
        <dbReference type="ChEBI" id="CHEBI:190135"/>
    </cofactor>
    <text evidence="7">Binds 1 [2Fe-2S] cluster.</text>
</comment>
<dbReference type="OrthoDB" id="9807941at2"/>
<dbReference type="GO" id="GO:0046872">
    <property type="term" value="F:metal ion binding"/>
    <property type="evidence" value="ECO:0007669"/>
    <property type="project" value="UniProtKB-KW"/>
</dbReference>
<evidence type="ECO:0000313" key="9">
    <source>
        <dbReference type="Proteomes" id="UP000238634"/>
    </source>
</evidence>
<dbReference type="InterPro" id="IPR042128">
    <property type="entry name" value="NuoE_dom"/>
</dbReference>
<dbReference type="InterPro" id="IPR028431">
    <property type="entry name" value="NADP_DH_HndA-like"/>
</dbReference>
<evidence type="ECO:0000256" key="6">
    <source>
        <dbReference type="ARBA" id="ARBA00034078"/>
    </source>
</evidence>
<keyword evidence="2 7" id="KW-0001">2Fe-2S</keyword>